<dbReference type="InterPro" id="IPR006709">
    <property type="entry name" value="SSU_processome_Utp14"/>
</dbReference>
<feature type="region of interest" description="Disordered" evidence="5">
    <location>
        <begin position="473"/>
        <end position="523"/>
    </location>
</feature>
<feature type="coiled-coil region" evidence="4">
    <location>
        <begin position="230"/>
        <end position="266"/>
    </location>
</feature>
<dbReference type="PANTHER" id="PTHR14150">
    <property type="entry name" value="U3 SMALL NUCLEOLAR RNA-ASSOCIATED PROTEIN 14"/>
    <property type="match status" value="1"/>
</dbReference>
<dbReference type="RefSeq" id="XP_001032441.1">
    <property type="nucleotide sequence ID" value="XM_001032441.1"/>
</dbReference>
<evidence type="ECO:0000313" key="7">
    <source>
        <dbReference type="Proteomes" id="UP000009168"/>
    </source>
</evidence>
<feature type="region of interest" description="Disordered" evidence="5">
    <location>
        <begin position="394"/>
        <end position="447"/>
    </location>
</feature>
<dbReference type="GO" id="GO:0006364">
    <property type="term" value="P:rRNA processing"/>
    <property type="evidence" value="ECO:0007669"/>
    <property type="project" value="InterPro"/>
</dbReference>
<dbReference type="eggNOG" id="KOG2172">
    <property type="taxonomic scope" value="Eukaryota"/>
</dbReference>
<dbReference type="OrthoDB" id="305124at2759"/>
<organism evidence="6 7">
    <name type="scientific">Tetrahymena thermophila (strain SB210)</name>
    <dbReference type="NCBI Taxonomy" id="312017"/>
    <lineage>
        <taxon>Eukaryota</taxon>
        <taxon>Sar</taxon>
        <taxon>Alveolata</taxon>
        <taxon>Ciliophora</taxon>
        <taxon>Intramacronucleata</taxon>
        <taxon>Oligohymenophorea</taxon>
        <taxon>Hymenostomatida</taxon>
        <taxon>Tetrahymenina</taxon>
        <taxon>Tetrahymenidae</taxon>
        <taxon>Tetrahymena</taxon>
    </lineage>
</organism>
<dbReference type="InParanoid" id="Q22HC3"/>
<dbReference type="EMBL" id="GG662588">
    <property type="protein sequence ID" value="EAR84778.1"/>
    <property type="molecule type" value="Genomic_DNA"/>
</dbReference>
<accession>Q22HC3</accession>
<keyword evidence="7" id="KW-1185">Reference proteome</keyword>
<evidence type="ECO:0000256" key="5">
    <source>
        <dbReference type="SAM" id="MobiDB-lite"/>
    </source>
</evidence>
<keyword evidence="3" id="KW-0539">Nucleus</keyword>
<evidence type="ECO:0000256" key="3">
    <source>
        <dbReference type="ARBA" id="ARBA00023242"/>
    </source>
</evidence>
<comment type="subcellular location">
    <subcellularLocation>
        <location evidence="1">Nucleus</location>
        <location evidence="1">Nucleolus</location>
    </subcellularLocation>
</comment>
<evidence type="ECO:0000256" key="2">
    <source>
        <dbReference type="ARBA" id="ARBA00022553"/>
    </source>
</evidence>
<dbReference type="Pfam" id="PF04615">
    <property type="entry name" value="Utp14"/>
    <property type="match status" value="1"/>
</dbReference>
<dbReference type="HOGENOM" id="CLU_380605_0_0_1"/>
<dbReference type="Proteomes" id="UP000009168">
    <property type="component" value="Unassembled WGS sequence"/>
</dbReference>
<keyword evidence="2" id="KW-0597">Phosphoprotein</keyword>
<dbReference type="PANTHER" id="PTHR14150:SF12">
    <property type="entry name" value="U3 SMALL NUCLEOLAR RNA-ASSOCIATED PROTEIN 14 HOMOLOG A"/>
    <property type="match status" value="1"/>
</dbReference>
<gene>
    <name evidence="6" type="ORF">TTHERM_00637800</name>
</gene>
<dbReference type="AlphaFoldDB" id="Q22HC3"/>
<dbReference type="GeneID" id="7832859"/>
<feature type="compositionally biased region" description="Basic and acidic residues" evidence="5">
    <location>
        <begin position="405"/>
        <end position="447"/>
    </location>
</feature>
<name>Q22HC3_TETTS</name>
<reference evidence="7" key="1">
    <citation type="journal article" date="2006" name="PLoS Biol.">
        <title>Macronuclear genome sequence of the ciliate Tetrahymena thermophila, a model eukaryote.</title>
        <authorList>
            <person name="Eisen J.A."/>
            <person name="Coyne R.S."/>
            <person name="Wu M."/>
            <person name="Wu D."/>
            <person name="Thiagarajan M."/>
            <person name="Wortman J.R."/>
            <person name="Badger J.H."/>
            <person name="Ren Q."/>
            <person name="Amedeo P."/>
            <person name="Jones K.M."/>
            <person name="Tallon L.J."/>
            <person name="Delcher A.L."/>
            <person name="Salzberg S.L."/>
            <person name="Silva J.C."/>
            <person name="Haas B.J."/>
            <person name="Majoros W.H."/>
            <person name="Farzad M."/>
            <person name="Carlton J.M."/>
            <person name="Smith R.K. Jr."/>
            <person name="Garg J."/>
            <person name="Pearlman R.E."/>
            <person name="Karrer K.M."/>
            <person name="Sun L."/>
            <person name="Manning G."/>
            <person name="Elde N.C."/>
            <person name="Turkewitz A.P."/>
            <person name="Asai D.J."/>
            <person name="Wilkes D.E."/>
            <person name="Wang Y."/>
            <person name="Cai H."/>
            <person name="Collins K."/>
            <person name="Stewart B.A."/>
            <person name="Lee S.R."/>
            <person name="Wilamowska K."/>
            <person name="Weinberg Z."/>
            <person name="Ruzzo W.L."/>
            <person name="Wloga D."/>
            <person name="Gaertig J."/>
            <person name="Frankel J."/>
            <person name="Tsao C.-C."/>
            <person name="Gorovsky M.A."/>
            <person name="Keeling P.J."/>
            <person name="Waller R.F."/>
            <person name="Patron N.J."/>
            <person name="Cherry J.M."/>
            <person name="Stover N.A."/>
            <person name="Krieger C.J."/>
            <person name="del Toro C."/>
            <person name="Ryder H.F."/>
            <person name="Williamson S.C."/>
            <person name="Barbeau R.A."/>
            <person name="Hamilton E.P."/>
            <person name="Orias E."/>
        </authorList>
    </citation>
    <scope>NUCLEOTIDE SEQUENCE [LARGE SCALE GENOMIC DNA]</scope>
    <source>
        <strain evidence="7">SB210</strain>
    </source>
</reference>
<evidence type="ECO:0000256" key="1">
    <source>
        <dbReference type="ARBA" id="ARBA00004604"/>
    </source>
</evidence>
<feature type="compositionally biased region" description="Acidic residues" evidence="5">
    <location>
        <begin position="394"/>
        <end position="404"/>
    </location>
</feature>
<evidence type="ECO:0000313" key="6">
    <source>
        <dbReference type="EMBL" id="EAR84778.1"/>
    </source>
</evidence>
<dbReference type="STRING" id="312017.Q22HC3"/>
<feature type="compositionally biased region" description="Polar residues" evidence="5">
    <location>
        <begin position="498"/>
        <end position="514"/>
    </location>
</feature>
<proteinExistence type="predicted"/>
<keyword evidence="4" id="KW-0175">Coiled coil</keyword>
<protein>
    <submittedName>
        <fullName evidence="6">Utp14p</fullName>
    </submittedName>
</protein>
<dbReference type="GO" id="GO:0032040">
    <property type="term" value="C:small-subunit processome"/>
    <property type="evidence" value="ECO:0007669"/>
    <property type="project" value="InterPro"/>
</dbReference>
<sequence>MADKKKIKKQDKEEKYKKLLQAIDIKLGEEKVDEKQKKVEDLIASQKKNQQEQQKPEEVLTISGLLSKIQGNDEQENAQNLKKQLEDLEKRSKLLHEPESFVKQERAERKINYKIVQDDVAKWIPIIKRAREADHLDFTQKTQDNLRINAISGDELKRNKIAMSIEQKLQQLNLKTEKQIKAKEIELLEKLDPQEAKRRINEMNKQKMLLFQQEIKNKRVAKIKSKLYHRIKKKQKLRAQLKEYENMDEEARLQQQQELLEERAKERIGMRHKTKSKHIQQMLKYGDKKTYQQSLNDINHQRQALLKKTQDIEVNSDDLDYDQLNDEEFKEQAIKDLQNELKGGDDDEQQEELTGIKFIDDLHNQKKNQHRDEARKIIAQLQDPDAFDKEILSEDDLIESDDEEGQKKKADKLNAKRKADQEILEKEEEFTGRKIYKKSEPEEKQTELEIEMEEMKQAKKKKRLNALDIVKDHIKSQKEQEENEQEIENEQSKSISQNGTNNKKQEISQQSTIQEKLKEASKKVAATTINEENLTDGLNVNKLKEKFKKNAQTEFSKKELEAFNIENKEEIYKDLSNFNVLVDDDNEQQFLAEKYEDYEKDLPQEKKPLQGWGHWVGQGIEQKNLPTAEELARQKAAKINLLKKQRADGSMDNVILNEKRNKLFTQHLVKELPHPYKNKEQFEYLHNAPIGSEWTTMRSHVNLIKPKIKTKAGNIIQPATAPKSFQQS</sequence>
<evidence type="ECO:0000256" key="4">
    <source>
        <dbReference type="SAM" id="Coils"/>
    </source>
</evidence>
<dbReference type="OMA" id="QVIEPMD"/>
<dbReference type="KEGG" id="tet:TTHERM_00637800"/>